<evidence type="ECO:0000313" key="1">
    <source>
        <dbReference type="EMBL" id="CDR28342.1"/>
    </source>
</evidence>
<dbReference type="RefSeq" id="WP_051981567.1">
    <property type="nucleotide sequence ID" value="NZ_CBCSFW010000009.1"/>
</dbReference>
<evidence type="ECO:0000313" key="5">
    <source>
        <dbReference type="Proteomes" id="UP000236395"/>
    </source>
</evidence>
<sequence length="127" mass="14771">MSETDEPMGFEYTQLHLSLMYQSGSKYVLTIGDTKLKFKMKQIMKVIALSLQQIVYQMNYKNYITQFNNGLIRSHIYGFKLSNNKLFTFAQFNEIPSDKVSFYAQNRHPFISTNSTNITSTLLQLSN</sequence>
<reference evidence="1 4" key="1">
    <citation type="submission" date="2014-05" db="EMBL/GenBank/DDBJ databases">
        <authorList>
            <person name="Aslett A.Martin."/>
            <person name="De Silva Nishadi"/>
        </authorList>
    </citation>
    <scope>NUCLEOTIDE SEQUENCE [LARGE SCALE GENOMIC DNA]</scope>
</reference>
<name>A0A2K4AH49_9STAP</name>
<reference evidence="2 6" key="3">
    <citation type="submission" date="2020-10" db="EMBL/GenBank/DDBJ databases">
        <title>Phenotypic and genomic profiling of Staphylococcus argenteus in Canada and the United States and recommendations for clinical result reporting.</title>
        <authorList>
            <person name="Eshaghi A."/>
            <person name="Bommersbach C."/>
            <person name="Zitterman S."/>
            <person name="Burnham C.-A.D."/>
            <person name="Patel R."/>
            <person name="Schuetz A.N."/>
            <person name="Patel S.N."/>
            <person name="Kus J.V."/>
        </authorList>
    </citation>
    <scope>NUCLEOTIDE SEQUENCE [LARGE SCALE GENOMIC DNA]</scope>
    <source>
        <strain evidence="2 6">DSM 28300</strain>
    </source>
</reference>
<proteinExistence type="predicted"/>
<evidence type="ECO:0000313" key="3">
    <source>
        <dbReference type="EMBL" id="PNZ49422.1"/>
    </source>
</evidence>
<accession>A0A077UVY6</accession>
<gene>
    <name evidence="3" type="ORF">CD116_07485</name>
    <name evidence="1" type="ORF">ERS140147_01474</name>
    <name evidence="2" type="ORF">ILQ21_07410</name>
</gene>
<dbReference type="Proteomes" id="UP000596960">
    <property type="component" value="Unassembled WGS sequence"/>
</dbReference>
<evidence type="ECO:0000313" key="4">
    <source>
        <dbReference type="Proteomes" id="UP000044616"/>
    </source>
</evidence>
<evidence type="ECO:0000313" key="6">
    <source>
        <dbReference type="Proteomes" id="UP000596960"/>
    </source>
</evidence>
<organism evidence="3 5">
    <name type="scientific">Staphylococcus schweitzeri</name>
    <dbReference type="NCBI Taxonomy" id="1654388"/>
    <lineage>
        <taxon>Bacteria</taxon>
        <taxon>Bacillati</taxon>
        <taxon>Bacillota</taxon>
        <taxon>Bacilli</taxon>
        <taxon>Bacillales</taxon>
        <taxon>Staphylococcaceae</taxon>
        <taxon>Staphylococcus</taxon>
    </lineage>
</organism>
<protein>
    <submittedName>
        <fullName evidence="3">Uncharacterized protein</fullName>
    </submittedName>
</protein>
<accession>A0A2K4AH49</accession>
<evidence type="ECO:0000313" key="2">
    <source>
        <dbReference type="EMBL" id="MBE2128869.1"/>
    </source>
</evidence>
<keyword evidence="6" id="KW-1185">Reference proteome</keyword>
<dbReference type="EMBL" id="PPQS01000035">
    <property type="protein sequence ID" value="PNZ49422.1"/>
    <property type="molecule type" value="Genomic_DNA"/>
</dbReference>
<dbReference type="GeneID" id="98346889"/>
<dbReference type="Proteomes" id="UP000236395">
    <property type="component" value="Unassembled WGS sequence"/>
</dbReference>
<dbReference type="AlphaFoldDB" id="A0A2K4AH49"/>
<reference evidence="3 5" key="2">
    <citation type="submission" date="2017-08" db="EMBL/GenBank/DDBJ databases">
        <title>Draft genome sequences of 64 type strains of genus Staph aureus.</title>
        <authorList>
            <person name="Cole K."/>
            <person name="Golubchik T."/>
            <person name="Russell J."/>
            <person name="Foster D."/>
            <person name="Llewelyn M."/>
            <person name="Wilson D."/>
            <person name="Crook D."/>
            <person name="Paul J."/>
        </authorList>
    </citation>
    <scope>NUCLEOTIDE SEQUENCE [LARGE SCALE GENOMIC DNA]</scope>
    <source>
        <strain evidence="3 5">DSM 28300</strain>
    </source>
</reference>
<dbReference type="Proteomes" id="UP000044616">
    <property type="component" value="Unassembled WGS sequence"/>
</dbReference>
<dbReference type="EMBL" id="CCEH01000011">
    <property type="protein sequence ID" value="CDR28342.1"/>
    <property type="molecule type" value="Genomic_DNA"/>
</dbReference>
<dbReference type="EMBL" id="JADAMT010000009">
    <property type="protein sequence ID" value="MBE2128869.1"/>
    <property type="molecule type" value="Genomic_DNA"/>
</dbReference>